<dbReference type="PANTHER" id="PTHR46164:SF3">
    <property type="entry name" value="ATF6, ISOFORM C"/>
    <property type="match status" value="1"/>
</dbReference>
<dbReference type="SUPFAM" id="SSF57959">
    <property type="entry name" value="Leucine zipper domain"/>
    <property type="match status" value="1"/>
</dbReference>
<keyword evidence="7" id="KW-0175">Coiled coil</keyword>
<sequence length="229" mass="26169">SPPSEIPSITNCIKVQTYTNTQYNEVQSIKLEPINVNSNIRIIKTSKPITLTNVPVIKMPLVTEQPNSITIVPSKRRRSDSPTHYQQTTGKSTLTLDQLKLQYKNMSEESLKKHLRMIKNRESASLSRQRRKELMESLDVKVNRLTDENEHLKRENSKLLTRIQTLEMENKLLRKYKPGNNPTMQPQKPLIVMGIFLLVAFNIFTLKSLAPNVNNPSGSMALYNNEGAI</sequence>
<dbReference type="Proteomes" id="UP000663848">
    <property type="component" value="Unassembled WGS sequence"/>
</dbReference>
<organism evidence="9 10">
    <name type="scientific">Rotaria socialis</name>
    <dbReference type="NCBI Taxonomy" id="392032"/>
    <lineage>
        <taxon>Eukaryota</taxon>
        <taxon>Metazoa</taxon>
        <taxon>Spiralia</taxon>
        <taxon>Gnathifera</taxon>
        <taxon>Rotifera</taxon>
        <taxon>Eurotatoria</taxon>
        <taxon>Bdelloidea</taxon>
        <taxon>Philodinida</taxon>
        <taxon>Philodinidae</taxon>
        <taxon>Rotaria</taxon>
    </lineage>
</organism>
<comment type="subcellular location">
    <subcellularLocation>
        <location evidence="1">Membrane</location>
        <topology evidence="1">Single-pass membrane protein</topology>
    </subcellularLocation>
</comment>
<dbReference type="GO" id="GO:0000978">
    <property type="term" value="F:RNA polymerase II cis-regulatory region sequence-specific DNA binding"/>
    <property type="evidence" value="ECO:0007669"/>
    <property type="project" value="TreeGrafter"/>
</dbReference>
<dbReference type="InterPro" id="IPR004827">
    <property type="entry name" value="bZIP"/>
</dbReference>
<dbReference type="PANTHER" id="PTHR46164">
    <property type="entry name" value="ATF6, ISOFORM C"/>
    <property type="match status" value="1"/>
</dbReference>
<keyword evidence="4" id="KW-0238">DNA-binding</keyword>
<dbReference type="GO" id="GO:0000981">
    <property type="term" value="F:DNA-binding transcription factor activity, RNA polymerase II-specific"/>
    <property type="evidence" value="ECO:0007669"/>
    <property type="project" value="TreeGrafter"/>
</dbReference>
<dbReference type="SMART" id="SM00338">
    <property type="entry name" value="BRLZ"/>
    <property type="match status" value="1"/>
</dbReference>
<evidence type="ECO:0000256" key="1">
    <source>
        <dbReference type="ARBA" id="ARBA00004167"/>
    </source>
</evidence>
<comment type="similarity">
    <text evidence="2">Belongs to the bZIP family. ATF subfamily.</text>
</comment>
<evidence type="ECO:0000256" key="6">
    <source>
        <dbReference type="ARBA" id="ARBA00023242"/>
    </source>
</evidence>
<proteinExistence type="inferred from homology"/>
<evidence type="ECO:0000256" key="5">
    <source>
        <dbReference type="ARBA" id="ARBA00023163"/>
    </source>
</evidence>
<evidence type="ECO:0000313" key="10">
    <source>
        <dbReference type="Proteomes" id="UP000663848"/>
    </source>
</evidence>
<evidence type="ECO:0000256" key="4">
    <source>
        <dbReference type="ARBA" id="ARBA00023125"/>
    </source>
</evidence>
<name>A0A821ZP49_9BILA</name>
<dbReference type="AlphaFoldDB" id="A0A821ZP49"/>
<keyword evidence="6" id="KW-0539">Nucleus</keyword>
<evidence type="ECO:0000259" key="8">
    <source>
        <dbReference type="PROSITE" id="PS50217"/>
    </source>
</evidence>
<evidence type="ECO:0000313" key="9">
    <source>
        <dbReference type="EMBL" id="CAF4990699.1"/>
    </source>
</evidence>
<protein>
    <recommendedName>
        <fullName evidence="8">BZIP domain-containing protein</fullName>
    </recommendedName>
</protein>
<dbReference type="Pfam" id="PF00170">
    <property type="entry name" value="bZIP_1"/>
    <property type="match status" value="1"/>
</dbReference>
<dbReference type="GO" id="GO:0016020">
    <property type="term" value="C:membrane"/>
    <property type="evidence" value="ECO:0007669"/>
    <property type="project" value="UniProtKB-SubCell"/>
</dbReference>
<dbReference type="GO" id="GO:0030968">
    <property type="term" value="P:endoplasmic reticulum unfolded protein response"/>
    <property type="evidence" value="ECO:0007669"/>
    <property type="project" value="TreeGrafter"/>
</dbReference>
<dbReference type="InterPro" id="IPR051882">
    <property type="entry name" value="ATF_bZIP_TF"/>
</dbReference>
<dbReference type="InterPro" id="IPR046347">
    <property type="entry name" value="bZIP_sf"/>
</dbReference>
<dbReference type="GO" id="GO:0005634">
    <property type="term" value="C:nucleus"/>
    <property type="evidence" value="ECO:0007669"/>
    <property type="project" value="TreeGrafter"/>
</dbReference>
<feature type="non-terminal residue" evidence="9">
    <location>
        <position position="229"/>
    </location>
</feature>
<comment type="caution">
    <text evidence="9">The sequence shown here is derived from an EMBL/GenBank/DDBJ whole genome shotgun (WGS) entry which is preliminary data.</text>
</comment>
<dbReference type="EMBL" id="CAJOBR010030384">
    <property type="protein sequence ID" value="CAF4990699.1"/>
    <property type="molecule type" value="Genomic_DNA"/>
</dbReference>
<reference evidence="9" key="1">
    <citation type="submission" date="2021-02" db="EMBL/GenBank/DDBJ databases">
        <authorList>
            <person name="Nowell W R."/>
        </authorList>
    </citation>
    <scope>NUCLEOTIDE SEQUENCE</scope>
</reference>
<dbReference type="PROSITE" id="PS50217">
    <property type="entry name" value="BZIP"/>
    <property type="match status" value="1"/>
</dbReference>
<dbReference type="Gene3D" id="1.20.5.170">
    <property type="match status" value="1"/>
</dbReference>
<evidence type="ECO:0000256" key="2">
    <source>
        <dbReference type="ARBA" id="ARBA00009050"/>
    </source>
</evidence>
<feature type="non-terminal residue" evidence="9">
    <location>
        <position position="1"/>
    </location>
</feature>
<evidence type="ECO:0000256" key="7">
    <source>
        <dbReference type="SAM" id="Coils"/>
    </source>
</evidence>
<feature type="coiled-coil region" evidence="7">
    <location>
        <begin position="135"/>
        <end position="169"/>
    </location>
</feature>
<evidence type="ECO:0000256" key="3">
    <source>
        <dbReference type="ARBA" id="ARBA00023015"/>
    </source>
</evidence>
<gene>
    <name evidence="9" type="ORF">QYT958_LOCUS37072</name>
</gene>
<keyword evidence="5" id="KW-0804">Transcription</keyword>
<accession>A0A821ZP49</accession>
<keyword evidence="3" id="KW-0805">Transcription regulation</keyword>
<feature type="domain" description="BZIP" evidence="8">
    <location>
        <begin position="110"/>
        <end position="173"/>
    </location>
</feature>